<evidence type="ECO:0000313" key="2">
    <source>
        <dbReference type="Proteomes" id="UP001235344"/>
    </source>
</evidence>
<reference evidence="1 2" key="1">
    <citation type="submission" date="2023-08" db="EMBL/GenBank/DDBJ databases">
        <title>Transcriptome Analysis of Halomonas alkalicola CICC 11012s to Identify the Genes Involved in Alkaline Tolerances.</title>
        <authorList>
            <person name="Zhai L."/>
        </authorList>
    </citation>
    <scope>NUCLEOTIDE SEQUENCE [LARGE SCALE GENOMIC DNA]</scope>
    <source>
        <strain evidence="1 2">CICC 11012s</strain>
    </source>
</reference>
<dbReference type="EMBL" id="CP131913">
    <property type="protein sequence ID" value="WLI74331.1"/>
    <property type="molecule type" value="Genomic_DNA"/>
</dbReference>
<protein>
    <submittedName>
        <fullName evidence="1">Uncharacterized protein</fullName>
    </submittedName>
</protein>
<evidence type="ECO:0000313" key="1">
    <source>
        <dbReference type="EMBL" id="WLI74331.1"/>
    </source>
</evidence>
<accession>A0ABY9H780</accession>
<dbReference type="RefSeq" id="WP_305502554.1">
    <property type="nucleotide sequence ID" value="NZ_CP131913.1"/>
</dbReference>
<proteinExistence type="predicted"/>
<gene>
    <name evidence="1" type="ORF">B6N23_05315</name>
</gene>
<name>A0ABY9H780_9GAMM</name>
<sequence>MTLTDQESGQRIEDADVTARLVHERHAGSFRPLEPMDIADTIIYGNFFRFPAEGGYSIQLRINRAGESITEVEFRHQHVME</sequence>
<dbReference type="Proteomes" id="UP001235344">
    <property type="component" value="Chromosome"/>
</dbReference>
<organism evidence="1 2">
    <name type="scientific">Halomonas alkalicola</name>
    <dbReference type="NCBI Taxonomy" id="1930622"/>
    <lineage>
        <taxon>Bacteria</taxon>
        <taxon>Pseudomonadati</taxon>
        <taxon>Pseudomonadota</taxon>
        <taxon>Gammaproteobacteria</taxon>
        <taxon>Oceanospirillales</taxon>
        <taxon>Halomonadaceae</taxon>
        <taxon>Halomonas</taxon>
    </lineage>
</organism>
<keyword evidence="2" id="KW-1185">Reference proteome</keyword>